<keyword evidence="3" id="KW-1185">Reference proteome</keyword>
<dbReference type="InterPro" id="IPR016181">
    <property type="entry name" value="Acyl_CoA_acyltransferase"/>
</dbReference>
<dbReference type="PANTHER" id="PTHR46067">
    <property type="entry name" value="ACYL-COA N-ACYLTRANSFERASES (NAT) SUPERFAMILY PROTEIN"/>
    <property type="match status" value="1"/>
</dbReference>
<feature type="domain" description="N-acetyltransferase" evidence="1">
    <location>
        <begin position="8"/>
        <end position="168"/>
    </location>
</feature>
<evidence type="ECO:0000313" key="3">
    <source>
        <dbReference type="Proteomes" id="UP001187471"/>
    </source>
</evidence>
<protein>
    <recommendedName>
        <fullName evidence="1">N-acetyltransferase domain-containing protein</fullName>
    </recommendedName>
</protein>
<comment type="caution">
    <text evidence="2">The sequence shown here is derived from an EMBL/GenBank/DDBJ whole genome shotgun (WGS) entry which is preliminary data.</text>
</comment>
<gene>
    <name evidence="2" type="ORF">RJ640_011424</name>
</gene>
<sequence>MDDGYLDISLRLLDPSDIDDFMVWATDDKVSKFCSWDTYTSKQDGMSFIVNVVVPHPWFRAICLKGRPVGGISVTPNEGNESCRAELGYVLASEYWGKGIVTRAVKLVASTIFFEWPHLERLEALVDVENSGSQRVMDKVGFKREGVLRKYMLLKGRPRDTVMFSLLRTELHCLFEEFHESVTVIDKPSEACEQGEMEKIQAKPDNKEIDGDYSNVSLRLLDPSDIDDVMVWVTDDKVSKYCSWDTYTSKDEAMNLIVDVVVPHPWFRAICLKGRPIGAILVTPNKGNESCRAEVGYHLASKYWGKGIATRAVKLVASTIFIEWPHLERLEALVDVDNMGSLRVLEKVGFKREGVLRKYYLLKRRPIDMVMFSLLSSDPQVNYSIFT</sequence>
<organism evidence="2 3">
    <name type="scientific">Escallonia rubra</name>
    <dbReference type="NCBI Taxonomy" id="112253"/>
    <lineage>
        <taxon>Eukaryota</taxon>
        <taxon>Viridiplantae</taxon>
        <taxon>Streptophyta</taxon>
        <taxon>Embryophyta</taxon>
        <taxon>Tracheophyta</taxon>
        <taxon>Spermatophyta</taxon>
        <taxon>Magnoliopsida</taxon>
        <taxon>eudicotyledons</taxon>
        <taxon>Gunneridae</taxon>
        <taxon>Pentapetalae</taxon>
        <taxon>asterids</taxon>
        <taxon>campanulids</taxon>
        <taxon>Escalloniales</taxon>
        <taxon>Escalloniaceae</taxon>
        <taxon>Escallonia</taxon>
    </lineage>
</organism>
<dbReference type="Gene3D" id="3.40.630.30">
    <property type="match status" value="2"/>
</dbReference>
<name>A0AA88REA2_9ASTE</name>
<dbReference type="PROSITE" id="PS51186">
    <property type="entry name" value="GNAT"/>
    <property type="match status" value="2"/>
</dbReference>
<dbReference type="GO" id="GO:0016747">
    <property type="term" value="F:acyltransferase activity, transferring groups other than amino-acyl groups"/>
    <property type="evidence" value="ECO:0007669"/>
    <property type="project" value="InterPro"/>
</dbReference>
<dbReference type="Pfam" id="PF13302">
    <property type="entry name" value="Acetyltransf_3"/>
    <property type="match status" value="2"/>
</dbReference>
<dbReference type="SUPFAM" id="SSF55729">
    <property type="entry name" value="Acyl-CoA N-acyltransferases (Nat)"/>
    <property type="match status" value="2"/>
</dbReference>
<dbReference type="Proteomes" id="UP001187471">
    <property type="component" value="Unassembled WGS sequence"/>
</dbReference>
<dbReference type="PANTHER" id="PTHR46067:SF27">
    <property type="entry name" value="ACYL-COA N-ACYLTRANSFERASES (NAT) SUPERFAMILY PROTEIN"/>
    <property type="match status" value="1"/>
</dbReference>
<dbReference type="EMBL" id="JAVXUO010001613">
    <property type="protein sequence ID" value="KAK2980616.1"/>
    <property type="molecule type" value="Genomic_DNA"/>
</dbReference>
<dbReference type="InterPro" id="IPR000182">
    <property type="entry name" value="GNAT_dom"/>
</dbReference>
<proteinExistence type="predicted"/>
<evidence type="ECO:0000259" key="1">
    <source>
        <dbReference type="PROSITE" id="PS51186"/>
    </source>
</evidence>
<dbReference type="AlphaFoldDB" id="A0AA88REA2"/>
<evidence type="ECO:0000313" key="2">
    <source>
        <dbReference type="EMBL" id="KAK2980616.1"/>
    </source>
</evidence>
<feature type="domain" description="N-acetyltransferase" evidence="1">
    <location>
        <begin position="216"/>
        <end position="368"/>
    </location>
</feature>
<accession>A0AA88REA2</accession>
<reference evidence="2" key="1">
    <citation type="submission" date="2022-12" db="EMBL/GenBank/DDBJ databases">
        <title>Draft genome assemblies for two species of Escallonia (Escalloniales).</title>
        <authorList>
            <person name="Chanderbali A."/>
            <person name="Dervinis C."/>
            <person name="Anghel I."/>
            <person name="Soltis D."/>
            <person name="Soltis P."/>
            <person name="Zapata F."/>
        </authorList>
    </citation>
    <scope>NUCLEOTIDE SEQUENCE</scope>
    <source>
        <strain evidence="2">UCBG92.1500</strain>
        <tissue evidence="2">Leaf</tissue>
    </source>
</reference>